<sequence length="66" mass="7605">MAPNESSVTMQRRLEAAHLQEIEGNPLDASQIAMFEMFEREQWPSERRLNYIAERVRLLASANAAE</sequence>
<protein>
    <submittedName>
        <fullName evidence="1">Uncharacterized protein</fullName>
    </submittedName>
</protein>
<gene>
    <name evidence="1" type="ORF">EDC65_5048</name>
</gene>
<organism evidence="1 2">
    <name type="scientific">Stella humosa</name>
    <dbReference type="NCBI Taxonomy" id="94"/>
    <lineage>
        <taxon>Bacteria</taxon>
        <taxon>Pseudomonadati</taxon>
        <taxon>Pseudomonadota</taxon>
        <taxon>Alphaproteobacteria</taxon>
        <taxon>Rhodospirillales</taxon>
        <taxon>Stellaceae</taxon>
        <taxon>Stella</taxon>
    </lineage>
</organism>
<evidence type="ECO:0000313" key="1">
    <source>
        <dbReference type="EMBL" id="ROP81192.1"/>
    </source>
</evidence>
<dbReference type="AlphaFoldDB" id="A0A3N1KPH3"/>
<reference evidence="1 2" key="1">
    <citation type="submission" date="2018-11" db="EMBL/GenBank/DDBJ databases">
        <title>Genomic Encyclopedia of Type Strains, Phase IV (KMG-IV): sequencing the most valuable type-strain genomes for metagenomic binning, comparative biology and taxonomic classification.</title>
        <authorList>
            <person name="Goeker M."/>
        </authorList>
    </citation>
    <scope>NUCLEOTIDE SEQUENCE [LARGE SCALE GENOMIC DNA]</scope>
    <source>
        <strain evidence="1 2">DSM 5900</strain>
    </source>
</reference>
<dbReference type="OrthoDB" id="8163960at2"/>
<dbReference type="EMBL" id="RJKX01000018">
    <property type="protein sequence ID" value="ROP81192.1"/>
    <property type="molecule type" value="Genomic_DNA"/>
</dbReference>
<proteinExistence type="predicted"/>
<evidence type="ECO:0000313" key="2">
    <source>
        <dbReference type="Proteomes" id="UP000278222"/>
    </source>
</evidence>
<comment type="caution">
    <text evidence="1">The sequence shown here is derived from an EMBL/GenBank/DDBJ whole genome shotgun (WGS) entry which is preliminary data.</text>
</comment>
<name>A0A3N1KPH3_9PROT</name>
<dbReference type="RefSeq" id="WP_123694874.1">
    <property type="nucleotide sequence ID" value="NZ_AP019700.1"/>
</dbReference>
<keyword evidence="2" id="KW-1185">Reference proteome</keyword>
<accession>A0A3N1KPH3</accession>
<dbReference type="Proteomes" id="UP000278222">
    <property type="component" value="Unassembled WGS sequence"/>
</dbReference>